<dbReference type="GO" id="GO:0008408">
    <property type="term" value="F:3'-5' exonuclease activity"/>
    <property type="evidence" value="ECO:0007669"/>
    <property type="project" value="TreeGrafter"/>
</dbReference>
<dbReference type="InterPro" id="IPR036397">
    <property type="entry name" value="RNaseH_sf"/>
</dbReference>
<dbReference type="Pfam" id="PF00929">
    <property type="entry name" value="RNase_T"/>
    <property type="match status" value="1"/>
</dbReference>
<keyword evidence="2" id="KW-0378">Hydrolase</keyword>
<protein>
    <submittedName>
        <fullName evidence="6">Exonuclease</fullName>
    </submittedName>
</protein>
<evidence type="ECO:0000256" key="3">
    <source>
        <dbReference type="ARBA" id="ARBA00022839"/>
    </source>
</evidence>
<keyword evidence="7" id="KW-1185">Reference proteome</keyword>
<dbReference type="InterPro" id="IPR013520">
    <property type="entry name" value="Ribonucl_H"/>
</dbReference>
<dbReference type="InterPro" id="IPR012337">
    <property type="entry name" value="RNaseH-like_sf"/>
</dbReference>
<evidence type="ECO:0000256" key="4">
    <source>
        <dbReference type="SAM" id="MobiDB-lite"/>
    </source>
</evidence>
<organism evidence="6 7">
    <name type="scientific">Thermomonospora echinospora</name>
    <dbReference type="NCBI Taxonomy" id="1992"/>
    <lineage>
        <taxon>Bacteria</taxon>
        <taxon>Bacillati</taxon>
        <taxon>Actinomycetota</taxon>
        <taxon>Actinomycetes</taxon>
        <taxon>Streptosporangiales</taxon>
        <taxon>Thermomonosporaceae</taxon>
        <taxon>Thermomonospora</taxon>
    </lineage>
</organism>
<dbReference type="OrthoDB" id="9803913at2"/>
<dbReference type="Gene3D" id="3.30.420.10">
    <property type="entry name" value="Ribonuclease H-like superfamily/Ribonuclease H"/>
    <property type="match status" value="1"/>
</dbReference>
<evidence type="ECO:0000256" key="2">
    <source>
        <dbReference type="ARBA" id="ARBA00022801"/>
    </source>
</evidence>
<keyword evidence="3 6" id="KW-0269">Exonuclease</keyword>
<evidence type="ECO:0000256" key="1">
    <source>
        <dbReference type="ARBA" id="ARBA00022722"/>
    </source>
</evidence>
<gene>
    <name evidence="6" type="ORF">SAMN04489712_14323</name>
</gene>
<evidence type="ECO:0000259" key="5">
    <source>
        <dbReference type="SMART" id="SM00479"/>
    </source>
</evidence>
<dbReference type="EMBL" id="FNVO01000043">
    <property type="protein sequence ID" value="SEG94152.1"/>
    <property type="molecule type" value="Genomic_DNA"/>
</dbReference>
<dbReference type="CDD" id="cd06127">
    <property type="entry name" value="DEDDh"/>
    <property type="match status" value="1"/>
</dbReference>
<dbReference type="PANTHER" id="PTHR30231:SF4">
    <property type="entry name" value="PROTEIN NEN2"/>
    <property type="match status" value="1"/>
</dbReference>
<dbReference type="AlphaFoldDB" id="A0A1H6E8W5"/>
<dbReference type="SMART" id="SM00479">
    <property type="entry name" value="EXOIII"/>
    <property type="match status" value="1"/>
</dbReference>
<proteinExistence type="predicted"/>
<feature type="domain" description="Exonuclease" evidence="5">
    <location>
        <begin position="48"/>
        <end position="227"/>
    </location>
</feature>
<feature type="compositionally biased region" description="Basic residues" evidence="4">
    <location>
        <begin position="233"/>
        <end position="242"/>
    </location>
</feature>
<dbReference type="Proteomes" id="UP000236723">
    <property type="component" value="Unassembled WGS sequence"/>
</dbReference>
<dbReference type="GO" id="GO:0003676">
    <property type="term" value="F:nucleic acid binding"/>
    <property type="evidence" value="ECO:0007669"/>
    <property type="project" value="InterPro"/>
</dbReference>
<name>A0A1H6E8W5_9ACTN</name>
<keyword evidence="1" id="KW-0540">Nuclease</keyword>
<dbReference type="RefSeq" id="WP_103944784.1">
    <property type="nucleotide sequence ID" value="NZ_FNVO01000043.1"/>
</dbReference>
<reference evidence="7" key="1">
    <citation type="submission" date="2016-10" db="EMBL/GenBank/DDBJ databases">
        <authorList>
            <person name="Varghese N."/>
            <person name="Submissions S."/>
        </authorList>
    </citation>
    <scope>NUCLEOTIDE SEQUENCE [LARGE SCALE GENOMIC DNA]</scope>
    <source>
        <strain evidence="7">DSM 43163</strain>
    </source>
</reference>
<evidence type="ECO:0000313" key="7">
    <source>
        <dbReference type="Proteomes" id="UP000236723"/>
    </source>
</evidence>
<dbReference type="SUPFAM" id="SSF53098">
    <property type="entry name" value="Ribonuclease H-like"/>
    <property type="match status" value="1"/>
</dbReference>
<accession>A0A1H6E8W5</accession>
<dbReference type="PANTHER" id="PTHR30231">
    <property type="entry name" value="DNA POLYMERASE III SUBUNIT EPSILON"/>
    <property type="match status" value="1"/>
</dbReference>
<feature type="region of interest" description="Disordered" evidence="4">
    <location>
        <begin position="221"/>
        <end position="261"/>
    </location>
</feature>
<sequence length="402" mass="45040">MNDFPMLSPLAILYRRHRKRNLWASIGGILGSTRTASEWAATVLADPDTVILDTETTNLVNAYAVQIAVMAVDGTLLLDTLLNPETPISAGATDIHGITDADVADAPTFTDIADRLTEALDGRRVVIYNREFDKDVLRRELDRHHRRTDLADAPDSLRKAHPATQAWMRRPRAWECAMEQYAAWWGDWSSHWGNFTWQRLGGEHNAAGDCRAVLARLYDMSTHPDGPTSNHPSPRRAGRGRTTHAPAQDTRGVNAMTPPSPIADCPDCRRSMSTGMRQPHYDHVHVVEDLPRDCRSDSRTIVRGYAVGFAGTRGFPQTWIFFADLEPAIVFGRAARMSAYDINSYGVYEAAHDTFVDQSLNRNVATLHLKAGTDLRDHDTERPILERWIQGCHPQSAYYEAE</sequence>
<evidence type="ECO:0000313" key="6">
    <source>
        <dbReference type="EMBL" id="SEG94152.1"/>
    </source>
</evidence>